<dbReference type="InterPro" id="IPR036390">
    <property type="entry name" value="WH_DNA-bd_sf"/>
</dbReference>
<accession>A0A554XJT0</accession>
<dbReference type="InterPro" id="IPR036388">
    <property type="entry name" value="WH-like_DNA-bd_sf"/>
</dbReference>
<evidence type="ECO:0000313" key="3">
    <source>
        <dbReference type="EMBL" id="TSE36082.1"/>
    </source>
</evidence>
<reference evidence="3 4" key="1">
    <citation type="submission" date="2019-07" db="EMBL/GenBank/DDBJ databases">
        <title>Tepidimonas fonticaldi AT-A2 draft genome.</title>
        <authorList>
            <person name="Da Costa M.S."/>
            <person name="Froufe H.J.C."/>
            <person name="Egas C."/>
            <person name="Albuquerque L."/>
        </authorList>
    </citation>
    <scope>NUCLEOTIDE SEQUENCE [LARGE SCALE GENOMIC DNA]</scope>
    <source>
        <strain evidence="3 4">AT-A2</strain>
    </source>
</reference>
<comment type="caution">
    <text evidence="3">The sequence shown here is derived from an EMBL/GenBank/DDBJ whole genome shotgun (WGS) entry which is preliminary data.</text>
</comment>
<dbReference type="NCBIfam" id="TIGR02277">
    <property type="entry name" value="PaaX_trns_reg"/>
    <property type="match status" value="1"/>
</dbReference>
<dbReference type="InterPro" id="IPR013225">
    <property type="entry name" value="PaaX_C"/>
</dbReference>
<proteinExistence type="predicted"/>
<gene>
    <name evidence="3" type="primary">paaX</name>
    <name evidence="3" type="ORF">Tfont_02070</name>
</gene>
<dbReference type="PANTHER" id="PTHR30319:SF1">
    <property type="entry name" value="TRANSCRIPTIONAL REPRESSOR PAAX"/>
    <property type="match status" value="1"/>
</dbReference>
<sequence>MSRSRSAAAPAAPALPVPDALQARIESFARLDRVHAGSLIISVFGDAVLPRGARLWLGSLIQLLEPLGINERLVRTAVYRLVQDGWLVNQACGRRTDYMLTAAGRARFEEASRQIYAARAPRWDLHWRLLLVTGALSPRDRERLRRSLFWQGYGELPGGIFVHPSADVGATFEALQADGLGERRADLLPLRAERLPLRGTAPDRDLVRQAWNLEALAGDYAAFVARYAPLVAELEAHGPPAPAPAFLGRTLLIHDWRRLLLRDPQLPEELLPRDWPGERARHVCRRLYRLLLAPAEQHLDERLHLADGHVPGAANWLWQRFEPMDDECSLGTPRLA</sequence>
<evidence type="ECO:0000313" key="4">
    <source>
        <dbReference type="Proteomes" id="UP000316388"/>
    </source>
</evidence>
<name>A0A554XJT0_9BURK</name>
<dbReference type="InterPro" id="IPR011965">
    <property type="entry name" value="PaaX_trns_reg"/>
</dbReference>
<feature type="domain" description="Transcriptional repressor PaaX-like C-terminal" evidence="2">
    <location>
        <begin position="211"/>
        <end position="300"/>
    </location>
</feature>
<protein>
    <submittedName>
        <fullName evidence="3">Transcriptional repressor PaaX</fullName>
    </submittedName>
</protein>
<dbReference type="Proteomes" id="UP000316388">
    <property type="component" value="Unassembled WGS sequence"/>
</dbReference>
<dbReference type="Pfam" id="PF08223">
    <property type="entry name" value="PaaX_C"/>
    <property type="match status" value="1"/>
</dbReference>
<dbReference type="RefSeq" id="WP_143969379.1">
    <property type="nucleotide sequence ID" value="NZ_VJOO01000021.1"/>
</dbReference>
<organism evidence="3 4">
    <name type="scientific">Tepidimonas fonticaldi</name>
    <dbReference type="NCBI Taxonomy" id="1101373"/>
    <lineage>
        <taxon>Bacteria</taxon>
        <taxon>Pseudomonadati</taxon>
        <taxon>Pseudomonadota</taxon>
        <taxon>Betaproteobacteria</taxon>
        <taxon>Burkholderiales</taxon>
        <taxon>Tepidimonas</taxon>
    </lineage>
</organism>
<dbReference type="Gene3D" id="1.20.58.1460">
    <property type="match status" value="1"/>
</dbReference>
<dbReference type="InterPro" id="IPR012906">
    <property type="entry name" value="PaaX-like_N"/>
</dbReference>
<dbReference type="SUPFAM" id="SSF46785">
    <property type="entry name" value="Winged helix' DNA-binding domain"/>
    <property type="match status" value="1"/>
</dbReference>
<dbReference type="Gene3D" id="1.10.10.10">
    <property type="entry name" value="Winged helix-like DNA-binding domain superfamily/Winged helix DNA-binding domain"/>
    <property type="match status" value="1"/>
</dbReference>
<evidence type="ECO:0000259" key="1">
    <source>
        <dbReference type="Pfam" id="PF07848"/>
    </source>
</evidence>
<dbReference type="EMBL" id="VJOO01000021">
    <property type="protein sequence ID" value="TSE36082.1"/>
    <property type="molecule type" value="Genomic_DNA"/>
</dbReference>
<dbReference type="PIRSF" id="PIRSF020623">
    <property type="entry name" value="PaaX"/>
    <property type="match status" value="1"/>
</dbReference>
<dbReference type="GO" id="GO:0006351">
    <property type="term" value="P:DNA-templated transcription"/>
    <property type="evidence" value="ECO:0007669"/>
    <property type="project" value="InterPro"/>
</dbReference>
<feature type="domain" description="Transcriptional repressor PaaX-like N-terminal" evidence="1">
    <location>
        <begin position="36"/>
        <end position="103"/>
    </location>
</feature>
<dbReference type="Pfam" id="PF07848">
    <property type="entry name" value="PaaX"/>
    <property type="match status" value="1"/>
</dbReference>
<dbReference type="PANTHER" id="PTHR30319">
    <property type="entry name" value="PHENYLACETIC ACID REGULATOR-RELATED TRANSCRIPTIONAL REPRESSOR"/>
    <property type="match status" value="1"/>
</dbReference>
<dbReference type="AlphaFoldDB" id="A0A554XJT0"/>
<evidence type="ECO:0000259" key="2">
    <source>
        <dbReference type="Pfam" id="PF08223"/>
    </source>
</evidence>